<dbReference type="GO" id="GO:0008270">
    <property type="term" value="F:zinc ion binding"/>
    <property type="evidence" value="ECO:0007669"/>
    <property type="project" value="InterPro"/>
</dbReference>
<dbReference type="Proteomes" id="UP000828390">
    <property type="component" value="Unassembled WGS sequence"/>
</dbReference>
<dbReference type="AlphaFoldDB" id="A0A9D4LC98"/>
<feature type="compositionally biased region" description="Basic and acidic residues" evidence="1">
    <location>
        <begin position="52"/>
        <end position="61"/>
    </location>
</feature>
<proteinExistence type="predicted"/>
<protein>
    <recommendedName>
        <fullName evidence="4">CCHC-type domain-containing protein</fullName>
    </recommendedName>
</protein>
<gene>
    <name evidence="2" type="ORF">DPMN_097060</name>
</gene>
<reference evidence="2" key="1">
    <citation type="journal article" date="2019" name="bioRxiv">
        <title>The Genome of the Zebra Mussel, Dreissena polymorpha: A Resource for Invasive Species Research.</title>
        <authorList>
            <person name="McCartney M.A."/>
            <person name="Auch B."/>
            <person name="Kono T."/>
            <person name="Mallez S."/>
            <person name="Zhang Y."/>
            <person name="Obille A."/>
            <person name="Becker A."/>
            <person name="Abrahante J.E."/>
            <person name="Garbe J."/>
            <person name="Badalamenti J.P."/>
            <person name="Herman A."/>
            <person name="Mangelson H."/>
            <person name="Liachko I."/>
            <person name="Sullivan S."/>
            <person name="Sone E.D."/>
            <person name="Koren S."/>
            <person name="Silverstein K.A.T."/>
            <person name="Beckman K.B."/>
            <person name="Gohl D.M."/>
        </authorList>
    </citation>
    <scope>NUCLEOTIDE SEQUENCE</scope>
    <source>
        <strain evidence="2">Duluth1</strain>
        <tissue evidence="2">Whole animal</tissue>
    </source>
</reference>
<reference evidence="2" key="2">
    <citation type="submission" date="2020-11" db="EMBL/GenBank/DDBJ databases">
        <authorList>
            <person name="McCartney M.A."/>
            <person name="Auch B."/>
            <person name="Kono T."/>
            <person name="Mallez S."/>
            <person name="Becker A."/>
            <person name="Gohl D.M."/>
            <person name="Silverstein K.A.T."/>
            <person name="Koren S."/>
            <person name="Bechman K.B."/>
            <person name="Herman A."/>
            <person name="Abrahante J.E."/>
            <person name="Garbe J."/>
        </authorList>
    </citation>
    <scope>NUCLEOTIDE SEQUENCE</scope>
    <source>
        <strain evidence="2">Duluth1</strain>
        <tissue evidence="2">Whole animal</tissue>
    </source>
</reference>
<evidence type="ECO:0000313" key="3">
    <source>
        <dbReference type="Proteomes" id="UP000828390"/>
    </source>
</evidence>
<accession>A0A9D4LC98</accession>
<evidence type="ECO:0000313" key="2">
    <source>
        <dbReference type="EMBL" id="KAH3854517.1"/>
    </source>
</evidence>
<dbReference type="SUPFAM" id="SSF57756">
    <property type="entry name" value="Retrovirus zinc finger-like domains"/>
    <property type="match status" value="1"/>
</dbReference>
<organism evidence="2 3">
    <name type="scientific">Dreissena polymorpha</name>
    <name type="common">Zebra mussel</name>
    <name type="synonym">Mytilus polymorpha</name>
    <dbReference type="NCBI Taxonomy" id="45954"/>
    <lineage>
        <taxon>Eukaryota</taxon>
        <taxon>Metazoa</taxon>
        <taxon>Spiralia</taxon>
        <taxon>Lophotrochozoa</taxon>
        <taxon>Mollusca</taxon>
        <taxon>Bivalvia</taxon>
        <taxon>Autobranchia</taxon>
        <taxon>Heteroconchia</taxon>
        <taxon>Euheterodonta</taxon>
        <taxon>Imparidentia</taxon>
        <taxon>Neoheterodontei</taxon>
        <taxon>Myida</taxon>
        <taxon>Dreissenoidea</taxon>
        <taxon>Dreissenidae</taxon>
        <taxon>Dreissena</taxon>
    </lineage>
</organism>
<dbReference type="InterPro" id="IPR036875">
    <property type="entry name" value="Znf_CCHC_sf"/>
</dbReference>
<dbReference type="EMBL" id="JAIWYP010000003">
    <property type="protein sequence ID" value="KAH3854517.1"/>
    <property type="molecule type" value="Genomic_DNA"/>
</dbReference>
<name>A0A9D4LC98_DREPO</name>
<evidence type="ECO:0000256" key="1">
    <source>
        <dbReference type="SAM" id="MobiDB-lite"/>
    </source>
</evidence>
<evidence type="ECO:0008006" key="4">
    <source>
        <dbReference type="Google" id="ProtNLM"/>
    </source>
</evidence>
<keyword evidence="3" id="KW-1185">Reference proteome</keyword>
<dbReference type="GO" id="GO:0003676">
    <property type="term" value="F:nucleic acid binding"/>
    <property type="evidence" value="ECO:0007669"/>
    <property type="project" value="InterPro"/>
</dbReference>
<sequence length="92" mass="10696">MEQQISHIKTSVDTILKRLPYRQPRSASPSPNRIPPTLQCFNCKENHYIKDCPRRTSDKSKRVQFVEGKEEENEEYLNSSGSDEEGEVRPQC</sequence>
<feature type="region of interest" description="Disordered" evidence="1">
    <location>
        <begin position="52"/>
        <end position="92"/>
    </location>
</feature>
<comment type="caution">
    <text evidence="2">The sequence shown here is derived from an EMBL/GenBank/DDBJ whole genome shotgun (WGS) entry which is preliminary data.</text>
</comment>